<dbReference type="EMBL" id="BMJC01000004">
    <property type="protein sequence ID" value="GGB12866.1"/>
    <property type="molecule type" value="Genomic_DNA"/>
</dbReference>
<reference evidence="1" key="2">
    <citation type="submission" date="2020-09" db="EMBL/GenBank/DDBJ databases">
        <authorList>
            <person name="Sun Q."/>
            <person name="Zhou Y."/>
        </authorList>
    </citation>
    <scope>NUCLEOTIDE SEQUENCE</scope>
    <source>
        <strain evidence="1">CGMCC 1.15448</strain>
    </source>
</reference>
<dbReference type="PANTHER" id="PTHR31270:SF1">
    <property type="entry name" value="GLUTAMINYL-PEPTIDE CYCLOTRANSFERASE"/>
    <property type="match status" value="1"/>
</dbReference>
<dbReference type="Pfam" id="PF05096">
    <property type="entry name" value="Glu_cyclase_2"/>
    <property type="match status" value="1"/>
</dbReference>
<name>A0A8J2UG35_9BACT</name>
<dbReference type="GO" id="GO:0016603">
    <property type="term" value="F:glutaminyl-peptide cyclotransferase activity"/>
    <property type="evidence" value="ECO:0007669"/>
    <property type="project" value="InterPro"/>
</dbReference>
<reference evidence="1" key="1">
    <citation type="journal article" date="2014" name="Int. J. Syst. Evol. Microbiol.">
        <title>Complete genome sequence of Corynebacterium casei LMG S-19264T (=DSM 44701T), isolated from a smear-ripened cheese.</title>
        <authorList>
            <consortium name="US DOE Joint Genome Institute (JGI-PGF)"/>
            <person name="Walter F."/>
            <person name="Albersmeier A."/>
            <person name="Kalinowski J."/>
            <person name="Ruckert C."/>
        </authorList>
    </citation>
    <scope>NUCLEOTIDE SEQUENCE</scope>
    <source>
        <strain evidence="1">CGMCC 1.15448</strain>
    </source>
</reference>
<dbReference type="Gene3D" id="2.130.10.10">
    <property type="entry name" value="YVTN repeat-like/Quinoprotein amine dehydrogenase"/>
    <property type="match status" value="1"/>
</dbReference>
<gene>
    <name evidence="1" type="ORF">GCM10011511_40640</name>
</gene>
<evidence type="ECO:0000313" key="2">
    <source>
        <dbReference type="Proteomes" id="UP000607559"/>
    </source>
</evidence>
<protein>
    <submittedName>
        <fullName evidence="1">Glutamine cyclotransferase</fullName>
    </submittedName>
</protein>
<proteinExistence type="predicted"/>
<evidence type="ECO:0000313" key="1">
    <source>
        <dbReference type="EMBL" id="GGB12866.1"/>
    </source>
</evidence>
<dbReference type="SUPFAM" id="SSF63825">
    <property type="entry name" value="YWTD domain"/>
    <property type="match status" value="1"/>
</dbReference>
<sequence>MGQRGAEGMAKLLNCFYMTVRSFDLKMLFLLVIFPLLLVLALAGCSDHPDKTTTNSTAVSPTVANLNFSVGKVYKHDTTSYTEGLLFHDHQLFESSGATSEDPETRSIAGVVNMNTGKIDKKVELDKNRYFGEGIVFFKDKLYQLTYKNQTGFIYDAATYKRIDSFRYQNAEGWALTTDSNLLIMSDGTSSLTYLDPASLKPVKTLAVTEDGVALDSLNELEYIKGYIYANRYLKNYIVKIDPATGNVVAKIDLSSLVEADHVKNPNGDVLNGIAYDRDNDKIYVTGKLWASIYQVNFAH</sequence>
<organism evidence="1 2">
    <name type="scientific">Puia dinghuensis</name>
    <dbReference type="NCBI Taxonomy" id="1792502"/>
    <lineage>
        <taxon>Bacteria</taxon>
        <taxon>Pseudomonadati</taxon>
        <taxon>Bacteroidota</taxon>
        <taxon>Chitinophagia</taxon>
        <taxon>Chitinophagales</taxon>
        <taxon>Chitinophagaceae</taxon>
        <taxon>Puia</taxon>
    </lineage>
</organism>
<dbReference type="AlphaFoldDB" id="A0A8J2UG35"/>
<keyword evidence="2" id="KW-1185">Reference proteome</keyword>
<dbReference type="InterPro" id="IPR015943">
    <property type="entry name" value="WD40/YVTN_repeat-like_dom_sf"/>
</dbReference>
<comment type="caution">
    <text evidence="1">The sequence shown here is derived from an EMBL/GenBank/DDBJ whole genome shotgun (WGS) entry which is preliminary data.</text>
</comment>
<dbReference type="PANTHER" id="PTHR31270">
    <property type="entry name" value="GLUTAMINYL-PEPTIDE CYCLOTRANSFERASE"/>
    <property type="match status" value="1"/>
</dbReference>
<dbReference type="Proteomes" id="UP000607559">
    <property type="component" value="Unassembled WGS sequence"/>
</dbReference>
<accession>A0A8J2UG35</accession>
<dbReference type="InterPro" id="IPR007788">
    <property type="entry name" value="QCT"/>
</dbReference>